<comment type="caution">
    <text evidence="2">The sequence shown here is derived from an EMBL/GenBank/DDBJ whole genome shotgun (WGS) entry which is preliminary data.</text>
</comment>
<feature type="region of interest" description="Disordered" evidence="1">
    <location>
        <begin position="215"/>
        <end position="239"/>
    </location>
</feature>
<accession>A0AAW0D8U5</accession>
<evidence type="ECO:0008006" key="4">
    <source>
        <dbReference type="Google" id="ProtNLM"/>
    </source>
</evidence>
<gene>
    <name evidence="2" type="ORF">VNI00_006424</name>
</gene>
<feature type="compositionally biased region" description="Acidic residues" evidence="1">
    <location>
        <begin position="223"/>
        <end position="235"/>
    </location>
</feature>
<dbReference type="Proteomes" id="UP001383192">
    <property type="component" value="Unassembled WGS sequence"/>
</dbReference>
<reference evidence="2 3" key="1">
    <citation type="submission" date="2024-01" db="EMBL/GenBank/DDBJ databases">
        <title>A draft genome for a cacao thread blight-causing isolate of Paramarasmius palmivorus.</title>
        <authorList>
            <person name="Baruah I.K."/>
            <person name="Bukari Y."/>
            <person name="Amoako-Attah I."/>
            <person name="Meinhardt L.W."/>
            <person name="Bailey B.A."/>
            <person name="Cohen S.P."/>
        </authorList>
    </citation>
    <scope>NUCLEOTIDE SEQUENCE [LARGE SCALE GENOMIC DNA]</scope>
    <source>
        <strain evidence="2 3">GH-12</strain>
    </source>
</reference>
<keyword evidence="3" id="KW-1185">Reference proteome</keyword>
<dbReference type="AlphaFoldDB" id="A0AAW0D8U5"/>
<evidence type="ECO:0000256" key="1">
    <source>
        <dbReference type="SAM" id="MobiDB-lite"/>
    </source>
</evidence>
<organism evidence="2 3">
    <name type="scientific">Paramarasmius palmivorus</name>
    <dbReference type="NCBI Taxonomy" id="297713"/>
    <lineage>
        <taxon>Eukaryota</taxon>
        <taxon>Fungi</taxon>
        <taxon>Dikarya</taxon>
        <taxon>Basidiomycota</taxon>
        <taxon>Agaricomycotina</taxon>
        <taxon>Agaricomycetes</taxon>
        <taxon>Agaricomycetidae</taxon>
        <taxon>Agaricales</taxon>
        <taxon>Marasmiineae</taxon>
        <taxon>Marasmiaceae</taxon>
        <taxon>Paramarasmius</taxon>
    </lineage>
</organism>
<dbReference type="SUPFAM" id="SSF52047">
    <property type="entry name" value="RNI-like"/>
    <property type="match status" value="1"/>
</dbReference>
<proteinExistence type="predicted"/>
<name>A0AAW0D8U5_9AGAR</name>
<dbReference type="EMBL" id="JAYKXP010000019">
    <property type="protein sequence ID" value="KAK7047656.1"/>
    <property type="molecule type" value="Genomic_DNA"/>
</dbReference>
<evidence type="ECO:0000313" key="2">
    <source>
        <dbReference type="EMBL" id="KAK7047656.1"/>
    </source>
</evidence>
<evidence type="ECO:0000313" key="3">
    <source>
        <dbReference type="Proteomes" id="UP001383192"/>
    </source>
</evidence>
<sequence length="642" mass="73970">MSQEFRNRIRRQLFHSAIQATREDPLELLQRVFRHMRANDPFIPPENRCPIDSLPNELLSYIFSLASRLEVPEKNPRAKKRLQSFVENLSRLEGCVKSMTMNGSIEALEEECGPVERVEVEEDPLLKLPFQVAISHVCRRWRDVCTEIPSLWTLIALNPSMDTTYEAAWVQRSKDLPLNISLVWMTEEDLQAALSSDDSFEILMENGDVMDGQMHNDAANWSDSEEDEGVPESGDEPWNSYRMNDDRIKDYMGIIQPHVHRWSAFTFASNIPQRLDTMLVSLSEYESAPLLERLSLVRVTSDNHILPDQSDQINAYLPFKGNLPRLDSFTVGGIGLDWDTSLTTPMWNNLRKLTLASPASRPSLQTFATIISSAQSLDTITFFFRGPELELDTPEIEIRSDSIKTLRFRVQEPLYIAKLFSMFRCPSLDTLDVHFDEDDGEYTDFISILMRTLSGMRDSTLVNLRQFYLHGLPCWLEEYPRNMAGQLINLRVLYVEADKWLDLLTDCSESDQPSESAEYTVQYCRSLEVLYMWGNIDGDRLKHLVRVRKDGGAPLKKVMLCSRYPGHGIVDEEQEQWLKKNLETFGFFERAIDFLGDPQDLETLGATPEVDEDPQEFDPDFWRRLLLDRNGALHAARADRTE</sequence>
<protein>
    <recommendedName>
        <fullName evidence="4">F-box domain-containing protein</fullName>
    </recommendedName>
</protein>